<comment type="caution">
    <text evidence="3">The sequence shown here is derived from an EMBL/GenBank/DDBJ whole genome shotgun (WGS) entry which is preliminary data.</text>
</comment>
<name>A0ABV6JGJ6_9BACL</name>
<keyword evidence="4" id="KW-1185">Reference proteome</keyword>
<keyword evidence="2" id="KW-0812">Transmembrane</keyword>
<evidence type="ECO:0000256" key="1">
    <source>
        <dbReference type="SAM" id="Coils"/>
    </source>
</evidence>
<evidence type="ECO:0000256" key="2">
    <source>
        <dbReference type="SAM" id="Phobius"/>
    </source>
</evidence>
<sequence>MADLEMEKQGYSGFERFMFFVTPILFTLILLGVLLTLFDFDLRNKLLSVGNSIPFLEQILPDPASPELSLDEEKLKSENTSAKVAQLTAQLTAKEADLKKATDERARQEQQIKDLQGQVDQLKRVNSEQQLEDDQYQTKIGELAGMYAKITPSKAAPILESMELAEAVLVLDAMRPDDRVRILEKMTPKKAADATVMLKDATSAKDRQIAALQARIKKQESAQTQPQSVLDTAQLKDTFAKMNAKSAGELLIKMSDVSPSKVLRILNAVDSTSRSAILAEMSEINKGITAQLVSKLMAGK</sequence>
<keyword evidence="1" id="KW-0175">Coiled coil</keyword>
<dbReference type="SUPFAM" id="SSF158791">
    <property type="entry name" value="MgtE N-terminal domain-like"/>
    <property type="match status" value="1"/>
</dbReference>
<accession>A0ABV6JGJ6</accession>
<dbReference type="RefSeq" id="WP_204816185.1">
    <property type="nucleotide sequence ID" value="NZ_JANHOF010000001.1"/>
</dbReference>
<keyword evidence="2" id="KW-0472">Membrane</keyword>
<gene>
    <name evidence="3" type="ORF">ACFFJ8_27230</name>
</gene>
<protein>
    <submittedName>
        <fullName evidence="3">MotE family protein</fullName>
    </submittedName>
</protein>
<dbReference type="EMBL" id="JBHLVF010000041">
    <property type="protein sequence ID" value="MFC0395045.1"/>
    <property type="molecule type" value="Genomic_DNA"/>
</dbReference>
<evidence type="ECO:0000313" key="3">
    <source>
        <dbReference type="EMBL" id="MFC0395045.1"/>
    </source>
</evidence>
<reference evidence="3 4" key="1">
    <citation type="submission" date="2024-09" db="EMBL/GenBank/DDBJ databases">
        <authorList>
            <person name="Sun Q."/>
            <person name="Mori K."/>
        </authorList>
    </citation>
    <scope>NUCLEOTIDE SEQUENCE [LARGE SCALE GENOMIC DNA]</scope>
    <source>
        <strain evidence="3 4">CCM 4839</strain>
    </source>
</reference>
<evidence type="ECO:0000313" key="4">
    <source>
        <dbReference type="Proteomes" id="UP001589818"/>
    </source>
</evidence>
<proteinExistence type="predicted"/>
<feature type="transmembrane region" description="Helical" evidence="2">
    <location>
        <begin position="17"/>
        <end position="38"/>
    </location>
</feature>
<keyword evidence="2" id="KW-1133">Transmembrane helix</keyword>
<organism evidence="3 4">
    <name type="scientific">Paenibacillus mendelii</name>
    <dbReference type="NCBI Taxonomy" id="206163"/>
    <lineage>
        <taxon>Bacteria</taxon>
        <taxon>Bacillati</taxon>
        <taxon>Bacillota</taxon>
        <taxon>Bacilli</taxon>
        <taxon>Bacillales</taxon>
        <taxon>Paenibacillaceae</taxon>
        <taxon>Paenibacillus</taxon>
    </lineage>
</organism>
<dbReference type="Proteomes" id="UP001589818">
    <property type="component" value="Unassembled WGS sequence"/>
</dbReference>
<feature type="coiled-coil region" evidence="1">
    <location>
        <begin position="70"/>
        <end position="132"/>
    </location>
</feature>